<proteinExistence type="predicted"/>
<reference evidence="2 3" key="1">
    <citation type="journal article" date="2015" name="Genome Biol.">
        <title>Comparative genomics of Steinernema reveals deeply conserved gene regulatory networks.</title>
        <authorList>
            <person name="Dillman A.R."/>
            <person name="Macchietto M."/>
            <person name="Porter C.F."/>
            <person name="Rogers A."/>
            <person name="Williams B."/>
            <person name="Antoshechkin I."/>
            <person name="Lee M.M."/>
            <person name="Goodwin Z."/>
            <person name="Lu X."/>
            <person name="Lewis E.E."/>
            <person name="Goodrich-Blair H."/>
            <person name="Stock S.P."/>
            <person name="Adams B.J."/>
            <person name="Sternberg P.W."/>
            <person name="Mortazavi A."/>
        </authorList>
    </citation>
    <scope>NUCLEOTIDE SEQUENCE [LARGE SCALE GENOMIC DNA]</scope>
    <source>
        <strain evidence="2 3">ALL</strain>
    </source>
</reference>
<comment type="caution">
    <text evidence="2">The sequence shown here is derived from an EMBL/GenBank/DDBJ whole genome shotgun (WGS) entry which is preliminary data.</text>
</comment>
<evidence type="ECO:0000313" key="3">
    <source>
        <dbReference type="Proteomes" id="UP000298663"/>
    </source>
</evidence>
<gene>
    <name evidence="2" type="ORF">L596_000111</name>
</gene>
<dbReference type="Proteomes" id="UP000298663">
    <property type="component" value="Unassembled WGS sequence"/>
</dbReference>
<name>A0A4U8UH87_STECR</name>
<protein>
    <submittedName>
        <fullName evidence="2">Uncharacterized protein</fullName>
    </submittedName>
</protein>
<accession>A0A4U8UH87</accession>
<keyword evidence="3" id="KW-1185">Reference proteome</keyword>
<evidence type="ECO:0000313" key="2">
    <source>
        <dbReference type="EMBL" id="TMS32244.1"/>
    </source>
</evidence>
<evidence type="ECO:0000256" key="1">
    <source>
        <dbReference type="SAM" id="MobiDB-lite"/>
    </source>
</evidence>
<reference evidence="2 3" key="2">
    <citation type="journal article" date="2019" name="G3 (Bethesda)">
        <title>Hybrid Assembly of the Genome of the Entomopathogenic Nematode Steinernema carpocapsae Identifies the X-Chromosome.</title>
        <authorList>
            <person name="Serra L."/>
            <person name="Macchietto M."/>
            <person name="Macias-Munoz A."/>
            <person name="McGill C.J."/>
            <person name="Rodriguez I.M."/>
            <person name="Rodriguez B."/>
            <person name="Murad R."/>
            <person name="Mortazavi A."/>
        </authorList>
    </citation>
    <scope>NUCLEOTIDE SEQUENCE [LARGE SCALE GENOMIC DNA]</scope>
    <source>
        <strain evidence="2 3">ALL</strain>
    </source>
</reference>
<dbReference type="AlphaFoldDB" id="A0A4U8UH87"/>
<sequence length="125" mass="14380">MDDQEVPSKNPKTFRTVAEAEAHYKRLLVAEHQNYDNLQDRLITTMEDLVHVRRRHQETLVKLIQAKNDHTRSLETHRAALLKYGEMMKQAMEIAQLAAESARSSRENQQPEANESDLAAQEPSS</sequence>
<feature type="region of interest" description="Disordered" evidence="1">
    <location>
        <begin position="96"/>
        <end position="125"/>
    </location>
</feature>
<dbReference type="EMBL" id="AZBU02000001">
    <property type="protein sequence ID" value="TMS32244.1"/>
    <property type="molecule type" value="Genomic_DNA"/>
</dbReference>
<organism evidence="2 3">
    <name type="scientific">Steinernema carpocapsae</name>
    <name type="common">Entomopathogenic nematode</name>
    <dbReference type="NCBI Taxonomy" id="34508"/>
    <lineage>
        <taxon>Eukaryota</taxon>
        <taxon>Metazoa</taxon>
        <taxon>Ecdysozoa</taxon>
        <taxon>Nematoda</taxon>
        <taxon>Chromadorea</taxon>
        <taxon>Rhabditida</taxon>
        <taxon>Tylenchina</taxon>
        <taxon>Panagrolaimomorpha</taxon>
        <taxon>Strongyloidoidea</taxon>
        <taxon>Steinernematidae</taxon>
        <taxon>Steinernema</taxon>
    </lineage>
</organism>